<feature type="region of interest" description="Disordered" evidence="1">
    <location>
        <begin position="1"/>
        <end position="52"/>
    </location>
</feature>
<feature type="region of interest" description="Disordered" evidence="1">
    <location>
        <begin position="300"/>
        <end position="323"/>
    </location>
</feature>
<dbReference type="EMBL" id="JAUNZN010000001">
    <property type="protein sequence ID" value="KAK4831823.1"/>
    <property type="molecule type" value="Genomic_DNA"/>
</dbReference>
<dbReference type="Proteomes" id="UP001333110">
    <property type="component" value="Unassembled WGS sequence"/>
</dbReference>
<evidence type="ECO:0000313" key="2">
    <source>
        <dbReference type="EMBL" id="KAK4831823.1"/>
    </source>
</evidence>
<proteinExistence type="predicted"/>
<sequence>MIKAGEETTWEATLGKGHWGPSGGLGSWAGAGSKPWQQSWPAASGAAPAGALPGARAGVVPSAQHSLLDLIWTLWTTQLLPSSATQRGTISSLPVSTRSERVEPDFVVLHGRRTRIRGHKLKQDWFKLDSLTMRTGRHWNRLPREAVQAPALKVLEGCYKVSPQPSLLQAEQPQLSQPVFIGEVHQPSDHLRGPPLGLLKQVHVLLMLGTTELNTVLQAGSHKSGVEVENHLPPPAGHTSFDAAQDTIGFLGCKCTLPGHTQFFIHQYPQVLLHRAALNPLITQLVCMLGIAPTQTGESGHFCSSRSDASSPSPPTSTLSQGHLPEMRQRLNEVAWIITLFRWGADRESVPLHGYGGVSGAWAQSNVNYSQLRICAARISITS</sequence>
<protein>
    <submittedName>
        <fullName evidence="2">Uncharacterized protein</fullName>
    </submittedName>
</protein>
<reference evidence="2 3" key="1">
    <citation type="journal article" date="2023" name="J. Hered.">
        <title>Chromosome-level genome of the wood stork (Mycteria americana) provides insight into avian chromosome evolution.</title>
        <authorList>
            <person name="Flamio R. Jr."/>
            <person name="Ramstad K.M."/>
        </authorList>
    </citation>
    <scope>NUCLEOTIDE SEQUENCE [LARGE SCALE GENOMIC DNA]</scope>
    <source>
        <strain evidence="2">JAX WOST 10</strain>
    </source>
</reference>
<organism evidence="2 3">
    <name type="scientific">Mycteria americana</name>
    <name type="common">Wood stork</name>
    <dbReference type="NCBI Taxonomy" id="33587"/>
    <lineage>
        <taxon>Eukaryota</taxon>
        <taxon>Metazoa</taxon>
        <taxon>Chordata</taxon>
        <taxon>Craniata</taxon>
        <taxon>Vertebrata</taxon>
        <taxon>Euteleostomi</taxon>
        <taxon>Archelosauria</taxon>
        <taxon>Archosauria</taxon>
        <taxon>Dinosauria</taxon>
        <taxon>Saurischia</taxon>
        <taxon>Theropoda</taxon>
        <taxon>Coelurosauria</taxon>
        <taxon>Aves</taxon>
        <taxon>Neognathae</taxon>
        <taxon>Neoaves</taxon>
        <taxon>Aequornithes</taxon>
        <taxon>Ciconiiformes</taxon>
        <taxon>Ciconiidae</taxon>
        <taxon>Mycteria</taxon>
    </lineage>
</organism>
<dbReference type="AlphaFoldDB" id="A0AAN7NQX0"/>
<evidence type="ECO:0000313" key="3">
    <source>
        <dbReference type="Proteomes" id="UP001333110"/>
    </source>
</evidence>
<feature type="compositionally biased region" description="Low complexity" evidence="1">
    <location>
        <begin position="304"/>
        <end position="320"/>
    </location>
</feature>
<gene>
    <name evidence="2" type="ORF">QYF61_019346</name>
</gene>
<evidence type="ECO:0000256" key="1">
    <source>
        <dbReference type="SAM" id="MobiDB-lite"/>
    </source>
</evidence>
<feature type="compositionally biased region" description="Gly residues" evidence="1">
    <location>
        <begin position="17"/>
        <end position="29"/>
    </location>
</feature>
<name>A0AAN7NQX0_MYCAM</name>
<feature type="compositionally biased region" description="Low complexity" evidence="1">
    <location>
        <begin position="41"/>
        <end position="52"/>
    </location>
</feature>
<comment type="caution">
    <text evidence="2">The sequence shown here is derived from an EMBL/GenBank/DDBJ whole genome shotgun (WGS) entry which is preliminary data.</text>
</comment>
<accession>A0AAN7NQX0</accession>
<keyword evidence="3" id="KW-1185">Reference proteome</keyword>